<dbReference type="InterPro" id="IPR025714">
    <property type="entry name" value="Methyltranfer_dom"/>
</dbReference>
<dbReference type="Gene3D" id="3.40.50.150">
    <property type="entry name" value="Vaccinia Virus protein VP39"/>
    <property type="match status" value="1"/>
</dbReference>
<sequence>MSTVSKNDWDSKVYQTNAGFVPLLTSDLLTLAKIQPGESIFDLGCGDGILTVKLITDYKASKVLGVDSAASMIEKAQQLSNSQSLKNIEWGVHDCQDLEASGYVAEGQKFDVVFSNAAIHWMKSNPAGPPRGAFALLKPGGRFVAELGGFTNVASIHSALIAAVKRRGQDGESLSPWYYPSVGAYAKLLKDAGFEVETIGLFPRPTDLPTNVRGWLNTFVASGSFMTPFSPQEREEILNEVVDQLKPVLCDETGHWIADYVRLRFSARKPL</sequence>
<dbReference type="AlphaFoldDB" id="A0A507C001"/>
<reference evidence="2 3" key="1">
    <citation type="journal article" date="2019" name="Sci. Rep.">
        <title>Comparative genomics of chytrid fungi reveal insights into the obligate biotrophic and pathogenic lifestyle of Synchytrium endobioticum.</title>
        <authorList>
            <person name="van de Vossenberg B.T.L.H."/>
            <person name="Warris S."/>
            <person name="Nguyen H.D.T."/>
            <person name="van Gent-Pelzer M.P.E."/>
            <person name="Joly D.L."/>
            <person name="van de Geest H.C."/>
            <person name="Bonants P.J.M."/>
            <person name="Smith D.S."/>
            <person name="Levesque C.A."/>
            <person name="van der Lee T.A.J."/>
        </authorList>
    </citation>
    <scope>NUCLEOTIDE SEQUENCE [LARGE SCALE GENOMIC DNA]</scope>
    <source>
        <strain evidence="2 3">JEL517</strain>
    </source>
</reference>
<comment type="caution">
    <text evidence="2">The sequence shown here is derived from an EMBL/GenBank/DDBJ whole genome shotgun (WGS) entry which is preliminary data.</text>
</comment>
<proteinExistence type="predicted"/>
<dbReference type="Proteomes" id="UP000319731">
    <property type="component" value="Unassembled WGS sequence"/>
</dbReference>
<evidence type="ECO:0000313" key="2">
    <source>
        <dbReference type="EMBL" id="TPX30925.1"/>
    </source>
</evidence>
<dbReference type="RefSeq" id="XP_031022475.1">
    <property type="nucleotide sequence ID" value="XM_031171540.1"/>
</dbReference>
<dbReference type="InterPro" id="IPR029063">
    <property type="entry name" value="SAM-dependent_MTases_sf"/>
</dbReference>
<dbReference type="CDD" id="cd02440">
    <property type="entry name" value="AdoMet_MTases"/>
    <property type="match status" value="1"/>
</dbReference>
<evidence type="ECO:0000259" key="1">
    <source>
        <dbReference type="Pfam" id="PF13847"/>
    </source>
</evidence>
<dbReference type="OrthoDB" id="6329284at2759"/>
<keyword evidence="3" id="KW-1185">Reference proteome</keyword>
<dbReference type="SUPFAM" id="SSF53335">
    <property type="entry name" value="S-adenosyl-L-methionine-dependent methyltransferases"/>
    <property type="match status" value="1"/>
</dbReference>
<evidence type="ECO:0000313" key="3">
    <source>
        <dbReference type="Proteomes" id="UP000319731"/>
    </source>
</evidence>
<organism evidence="2 3">
    <name type="scientific">Synchytrium microbalum</name>
    <dbReference type="NCBI Taxonomy" id="1806994"/>
    <lineage>
        <taxon>Eukaryota</taxon>
        <taxon>Fungi</taxon>
        <taxon>Fungi incertae sedis</taxon>
        <taxon>Chytridiomycota</taxon>
        <taxon>Chytridiomycota incertae sedis</taxon>
        <taxon>Chytridiomycetes</taxon>
        <taxon>Synchytriales</taxon>
        <taxon>Synchytriaceae</taxon>
        <taxon>Synchytrium</taxon>
    </lineage>
</organism>
<dbReference type="EMBL" id="QEAO01000053">
    <property type="protein sequence ID" value="TPX30925.1"/>
    <property type="molecule type" value="Genomic_DNA"/>
</dbReference>
<name>A0A507C001_9FUNG</name>
<dbReference type="PANTHER" id="PTHR43861:SF1">
    <property type="entry name" value="TRANS-ACONITATE 2-METHYLTRANSFERASE"/>
    <property type="match status" value="1"/>
</dbReference>
<dbReference type="PANTHER" id="PTHR43861">
    <property type="entry name" value="TRANS-ACONITATE 2-METHYLTRANSFERASE-RELATED"/>
    <property type="match status" value="1"/>
</dbReference>
<dbReference type="STRING" id="1806994.A0A507C001"/>
<dbReference type="GeneID" id="42006837"/>
<gene>
    <name evidence="2" type="ORF">SmJEL517_g05614</name>
</gene>
<accession>A0A507C001</accession>
<feature type="domain" description="Methyltransferase" evidence="1">
    <location>
        <begin position="35"/>
        <end position="149"/>
    </location>
</feature>
<dbReference type="Pfam" id="PF13847">
    <property type="entry name" value="Methyltransf_31"/>
    <property type="match status" value="1"/>
</dbReference>
<protein>
    <recommendedName>
        <fullName evidence="1">Methyltransferase domain-containing protein</fullName>
    </recommendedName>
</protein>